<sequence length="239" mass="26304">MTDIPNTFNLDGERIHFEPGETILQAALKAGHFIPHLCANPEFTPHGSCKLCLVVVNNRSGSACVMKALPGLEVQSDTPDLNHRRRTLLQMLFVEGNHFCPGCEKSGNCKLQALAYDLEMFNDHFTHFFQPREVDASHPDFFLDRNRCINCELCVRASREVDGKNVFGIAGRSLEAHIVVNSPTGLLGDSTFAKTDRAAEVCPVGALLPKEVGFRKPIGARLYDSAPISQTPTAVKEEV</sequence>
<dbReference type="InterPro" id="IPR000283">
    <property type="entry name" value="NADH_UbQ_OxRdtase_75kDa_su_CS"/>
</dbReference>
<comment type="caution">
    <text evidence="9">The sequence shown here is derived from an EMBL/GenBank/DDBJ whole genome shotgun (WGS) entry which is preliminary data.</text>
</comment>
<organism evidence="9 10">
    <name type="scientific">Rhodoblastus acidophilus</name>
    <name type="common">Rhodopseudomonas acidophila</name>
    <dbReference type="NCBI Taxonomy" id="1074"/>
    <lineage>
        <taxon>Bacteria</taxon>
        <taxon>Pseudomonadati</taxon>
        <taxon>Pseudomonadota</taxon>
        <taxon>Alphaproteobacteria</taxon>
        <taxon>Hyphomicrobiales</taxon>
        <taxon>Rhodoblastaceae</taxon>
        <taxon>Rhodoblastus</taxon>
    </lineage>
</organism>
<dbReference type="PROSITE" id="PS51839">
    <property type="entry name" value="4FE4S_HC3"/>
    <property type="match status" value="1"/>
</dbReference>
<comment type="similarity">
    <text evidence="2">Belongs to the complex I 75 kDa subunit family.</text>
</comment>
<dbReference type="RefSeq" id="WP_155445778.1">
    <property type="nucleotide sequence ID" value="NZ_JAOQNR010000006.1"/>
</dbReference>
<dbReference type="Pfam" id="PF13510">
    <property type="entry name" value="Fer2_4"/>
    <property type="match status" value="1"/>
</dbReference>
<keyword evidence="3" id="KW-0004">4Fe-4S</keyword>
<reference evidence="9 10" key="1">
    <citation type="submission" date="2019-11" db="EMBL/GenBank/DDBJ databases">
        <title>Whole-genome sequence of a Rhodoblastus acidophilus DSM 142.</title>
        <authorList>
            <person name="Kyndt J.A."/>
            <person name="Meyer T.E."/>
        </authorList>
    </citation>
    <scope>NUCLEOTIDE SEQUENCE [LARGE SCALE GENOMIC DNA]</scope>
    <source>
        <strain evidence="9 10">DSM 142</strain>
    </source>
</reference>
<evidence type="ECO:0000256" key="6">
    <source>
        <dbReference type="ARBA" id="ARBA00023014"/>
    </source>
</evidence>
<evidence type="ECO:0000259" key="7">
    <source>
        <dbReference type="PROSITE" id="PS51085"/>
    </source>
</evidence>
<evidence type="ECO:0000259" key="8">
    <source>
        <dbReference type="PROSITE" id="PS51839"/>
    </source>
</evidence>
<protein>
    <submittedName>
        <fullName evidence="9">2Fe-2S iron-sulfur cluster binding domain-containing protein</fullName>
    </submittedName>
</protein>
<dbReference type="GO" id="GO:0042773">
    <property type="term" value="P:ATP synthesis coupled electron transport"/>
    <property type="evidence" value="ECO:0007669"/>
    <property type="project" value="InterPro"/>
</dbReference>
<gene>
    <name evidence="9" type="ORF">GJ654_08760</name>
</gene>
<dbReference type="CDD" id="cd00207">
    <property type="entry name" value="fer2"/>
    <property type="match status" value="1"/>
</dbReference>
<dbReference type="InterPro" id="IPR001041">
    <property type="entry name" value="2Fe-2S_ferredoxin-type"/>
</dbReference>
<proteinExistence type="inferred from homology"/>
<keyword evidence="6" id="KW-0411">Iron-sulfur</keyword>
<accession>A0A6N8DPG2</accession>
<dbReference type="GO" id="GO:0008137">
    <property type="term" value="F:NADH dehydrogenase (ubiquinone) activity"/>
    <property type="evidence" value="ECO:0007669"/>
    <property type="project" value="InterPro"/>
</dbReference>
<feature type="domain" description="4Fe-4S His(Cys)3-ligated-type" evidence="8">
    <location>
        <begin position="80"/>
        <end position="119"/>
    </location>
</feature>
<dbReference type="PROSITE" id="PS51085">
    <property type="entry name" value="2FE2S_FER_2"/>
    <property type="match status" value="1"/>
</dbReference>
<dbReference type="InterPro" id="IPR016214">
    <property type="entry name" value="NAD-red_Hydgase_HoxS_gsu"/>
</dbReference>
<dbReference type="EMBL" id="WNKS01000006">
    <property type="protein sequence ID" value="MTV31083.1"/>
    <property type="molecule type" value="Genomic_DNA"/>
</dbReference>
<evidence type="ECO:0000256" key="2">
    <source>
        <dbReference type="ARBA" id="ARBA00005404"/>
    </source>
</evidence>
<dbReference type="Proteomes" id="UP000439113">
    <property type="component" value="Unassembled WGS sequence"/>
</dbReference>
<evidence type="ECO:0000256" key="1">
    <source>
        <dbReference type="ARBA" id="ARBA00001966"/>
    </source>
</evidence>
<dbReference type="GO" id="GO:0016491">
    <property type="term" value="F:oxidoreductase activity"/>
    <property type="evidence" value="ECO:0007669"/>
    <property type="project" value="InterPro"/>
</dbReference>
<comment type="cofactor">
    <cofactor evidence="1">
        <name>[4Fe-4S] cluster</name>
        <dbReference type="ChEBI" id="CHEBI:49883"/>
    </cofactor>
</comment>
<dbReference type="GO" id="GO:0016020">
    <property type="term" value="C:membrane"/>
    <property type="evidence" value="ECO:0007669"/>
    <property type="project" value="InterPro"/>
</dbReference>
<evidence type="ECO:0000256" key="5">
    <source>
        <dbReference type="ARBA" id="ARBA00023004"/>
    </source>
</evidence>
<dbReference type="Pfam" id="PF13459">
    <property type="entry name" value="Fer4_15"/>
    <property type="match status" value="1"/>
</dbReference>
<dbReference type="Pfam" id="PF10588">
    <property type="entry name" value="NADH-G_4Fe-4S_3"/>
    <property type="match status" value="1"/>
</dbReference>
<dbReference type="PIRSF" id="PIRSF000309">
    <property type="entry name" value="NAD_red_hyd_HoxU"/>
    <property type="match status" value="1"/>
</dbReference>
<feature type="domain" description="2Fe-2S ferredoxin-type" evidence="7">
    <location>
        <begin position="2"/>
        <end position="80"/>
    </location>
</feature>
<evidence type="ECO:0000313" key="9">
    <source>
        <dbReference type="EMBL" id="MTV31083.1"/>
    </source>
</evidence>
<keyword evidence="5" id="KW-0408">Iron</keyword>
<dbReference type="SMART" id="SM00929">
    <property type="entry name" value="NADH-G_4Fe-4S_3"/>
    <property type="match status" value="1"/>
</dbReference>
<keyword evidence="4" id="KW-0479">Metal-binding</keyword>
<dbReference type="InterPro" id="IPR036010">
    <property type="entry name" value="2Fe-2S_ferredoxin-like_sf"/>
</dbReference>
<dbReference type="InterPro" id="IPR019574">
    <property type="entry name" value="NADH_UbQ_OxRdtase_Gsu_4Fe4S-bd"/>
</dbReference>
<dbReference type="GO" id="GO:0046872">
    <property type="term" value="F:metal ion binding"/>
    <property type="evidence" value="ECO:0007669"/>
    <property type="project" value="UniProtKB-KW"/>
</dbReference>
<dbReference type="AlphaFoldDB" id="A0A6N8DPG2"/>
<dbReference type="PROSITE" id="PS00642">
    <property type="entry name" value="COMPLEX1_75K_2"/>
    <property type="match status" value="1"/>
</dbReference>
<dbReference type="GO" id="GO:0051539">
    <property type="term" value="F:4 iron, 4 sulfur cluster binding"/>
    <property type="evidence" value="ECO:0007669"/>
    <property type="project" value="UniProtKB-KW"/>
</dbReference>
<evidence type="ECO:0000256" key="4">
    <source>
        <dbReference type="ARBA" id="ARBA00022723"/>
    </source>
</evidence>
<evidence type="ECO:0000256" key="3">
    <source>
        <dbReference type="ARBA" id="ARBA00022485"/>
    </source>
</evidence>
<evidence type="ECO:0000313" key="10">
    <source>
        <dbReference type="Proteomes" id="UP000439113"/>
    </source>
</evidence>
<dbReference type="SUPFAM" id="SSF54292">
    <property type="entry name" value="2Fe-2S ferredoxin-like"/>
    <property type="match status" value="1"/>
</dbReference>
<dbReference type="Gene3D" id="3.10.20.740">
    <property type="match status" value="1"/>
</dbReference>
<dbReference type="SUPFAM" id="SSF54862">
    <property type="entry name" value="4Fe-4S ferredoxins"/>
    <property type="match status" value="1"/>
</dbReference>
<dbReference type="OrthoDB" id="9816402at2"/>
<dbReference type="Gene3D" id="3.30.70.20">
    <property type="match status" value="1"/>
</dbReference>
<name>A0A6N8DPG2_RHOAC</name>